<dbReference type="AlphaFoldDB" id="A0A0C9U1E2"/>
<dbReference type="Pfam" id="PF00400">
    <property type="entry name" value="WD40"/>
    <property type="match status" value="3"/>
</dbReference>
<feature type="compositionally biased region" description="Basic and acidic residues" evidence="3">
    <location>
        <begin position="357"/>
        <end position="369"/>
    </location>
</feature>
<dbReference type="GO" id="GO:0005634">
    <property type="term" value="C:nucleus"/>
    <property type="evidence" value="ECO:0007669"/>
    <property type="project" value="TreeGrafter"/>
</dbReference>
<feature type="compositionally biased region" description="Basic residues" evidence="3">
    <location>
        <begin position="170"/>
        <end position="183"/>
    </location>
</feature>
<feature type="compositionally biased region" description="Pro residues" evidence="3">
    <location>
        <begin position="127"/>
        <end position="138"/>
    </location>
</feature>
<dbReference type="GO" id="GO:0032153">
    <property type="term" value="C:cell division site"/>
    <property type="evidence" value="ECO:0007669"/>
    <property type="project" value="TreeGrafter"/>
</dbReference>
<keyword evidence="1" id="KW-0853">WD repeat</keyword>
<dbReference type="InterPro" id="IPR036322">
    <property type="entry name" value="WD40_repeat_dom_sf"/>
</dbReference>
<dbReference type="InterPro" id="IPR001680">
    <property type="entry name" value="WD40_rpt"/>
</dbReference>
<keyword evidence="6" id="KW-1185">Reference proteome</keyword>
<dbReference type="OrthoDB" id="3367at2759"/>
<dbReference type="Gene3D" id="2.130.10.10">
    <property type="entry name" value="YVTN repeat-like/Quinoprotein amine dehydrogenase"/>
    <property type="match status" value="1"/>
</dbReference>
<dbReference type="GO" id="GO:0045013">
    <property type="term" value="P:carbon catabolite repression of transcription"/>
    <property type="evidence" value="ECO:0007669"/>
    <property type="project" value="TreeGrafter"/>
</dbReference>
<dbReference type="PANTHER" id="PTHR14107:SF16">
    <property type="entry name" value="AT02583P"/>
    <property type="match status" value="1"/>
</dbReference>
<feature type="region of interest" description="Disordered" evidence="3">
    <location>
        <begin position="54"/>
        <end position="183"/>
    </location>
</feature>
<evidence type="ECO:0000256" key="1">
    <source>
        <dbReference type="ARBA" id="ARBA00022574"/>
    </source>
</evidence>
<evidence type="ECO:0000256" key="2">
    <source>
        <dbReference type="ARBA" id="ARBA00022737"/>
    </source>
</evidence>
<proteinExistence type="predicted"/>
<gene>
    <name evidence="5" type="ORF">M422DRAFT_261873</name>
    <name evidence="4" type="ORF">M422DRAFT_61978</name>
</gene>
<dbReference type="SUPFAM" id="SSF50978">
    <property type="entry name" value="WD40 repeat-like"/>
    <property type="match status" value="1"/>
</dbReference>
<dbReference type="GO" id="GO:0051286">
    <property type="term" value="C:cell tip"/>
    <property type="evidence" value="ECO:0007669"/>
    <property type="project" value="TreeGrafter"/>
</dbReference>
<evidence type="ECO:0000313" key="6">
    <source>
        <dbReference type="Proteomes" id="UP000054279"/>
    </source>
</evidence>
<dbReference type="HOGENOM" id="CLU_016971_1_2_1"/>
<feature type="region of interest" description="Disordered" evidence="3">
    <location>
        <begin position="349"/>
        <end position="369"/>
    </location>
</feature>
<protein>
    <recommendedName>
        <fullName evidence="7">Catabolite repression protein creC</fullName>
    </recommendedName>
</protein>
<evidence type="ECO:0000313" key="5">
    <source>
        <dbReference type="EMBL" id="KIJ35693.1"/>
    </source>
</evidence>
<dbReference type="SMART" id="SM00320">
    <property type="entry name" value="WD40"/>
    <property type="match status" value="4"/>
</dbReference>
<sequence>MQENDAAFVAPEGVYSLTDEQKPPAIHVPIGPIPPAHAAAHTRLSCITIKYPLHTSSGRGLGGQPFRGVLNRGGEGKNKKDKEGLGKDGAGDKESLSGSENSGGKEGRDNGNNNRADDPSPTDDPSSPLPIPFTPPPSALFTPVSPALSPNANANSNNIGGGGLGGAGGGKKKQAFSRPKHNMRTTSSTFVTKLQSVDGLSRIISGKQGEVTYLFYNYGKSFYWTEVKAKDPLARITFGAFPTCHDVNKTTASHERLDVIIGFNTGDLVWFDPISSRYVRINKQGSITSSPCTSVHWVPGSHSLFLVSFANGSIIIFDKERDDGSFTPGLRPPYEDWDWKEEMHVEMPPWHPASPARGKEGGKGAKDAKEKVGKNPISWWKVSERSVLDFVFSPDVRYVAAVGEDGCLRVIDTLSEMLQDTYASYFGSLSCVAWSPDGRFIITGGQDDLVTVISPWEQRIIARCQGHTSFVSAVAFDELRCDGRTYRFASVGEDNRLIFWDFSSGALHRPKLQAHYAQKPSLASTVSLVLRRRSETIDRSTIHLPGIDGKVVRYHPAPSRNDVAILQPVVVKHVDGDILSAIKFHTTAVFTTTRTGHLKVWVRPLATTTTSAERRKKGGRAAALDVDDL</sequence>
<evidence type="ECO:0000256" key="3">
    <source>
        <dbReference type="SAM" id="MobiDB-lite"/>
    </source>
</evidence>
<dbReference type="InterPro" id="IPR015943">
    <property type="entry name" value="WD40/YVTN_repeat-like_dom_sf"/>
</dbReference>
<keyword evidence="2" id="KW-0677">Repeat</keyword>
<dbReference type="PANTHER" id="PTHR14107">
    <property type="entry name" value="WD REPEAT PROTEIN"/>
    <property type="match status" value="1"/>
</dbReference>
<accession>A0A0C9U1E2</accession>
<dbReference type="Proteomes" id="UP000054279">
    <property type="component" value="Unassembled WGS sequence"/>
</dbReference>
<feature type="compositionally biased region" description="Low complexity" evidence="3">
    <location>
        <begin position="146"/>
        <end position="158"/>
    </location>
</feature>
<feature type="compositionally biased region" description="Gly residues" evidence="3">
    <location>
        <begin position="159"/>
        <end position="169"/>
    </location>
</feature>
<dbReference type="EMBL" id="KN837185">
    <property type="protein sequence ID" value="KIJ35693.1"/>
    <property type="molecule type" value="Genomic_DNA"/>
</dbReference>
<name>A0A0C9U1E2_SPHS4</name>
<organism evidence="4 6">
    <name type="scientific">Sphaerobolus stellatus (strain SS14)</name>
    <dbReference type="NCBI Taxonomy" id="990650"/>
    <lineage>
        <taxon>Eukaryota</taxon>
        <taxon>Fungi</taxon>
        <taxon>Dikarya</taxon>
        <taxon>Basidiomycota</taxon>
        <taxon>Agaricomycotina</taxon>
        <taxon>Agaricomycetes</taxon>
        <taxon>Phallomycetidae</taxon>
        <taxon>Geastrales</taxon>
        <taxon>Sphaerobolaceae</taxon>
        <taxon>Sphaerobolus</taxon>
    </lineage>
</organism>
<dbReference type="InterPro" id="IPR051362">
    <property type="entry name" value="WD_repeat_creC_regulators"/>
</dbReference>
<reference evidence="4 6" key="1">
    <citation type="submission" date="2014-06" db="EMBL/GenBank/DDBJ databases">
        <title>Evolutionary Origins and Diversification of the Mycorrhizal Mutualists.</title>
        <authorList>
            <consortium name="DOE Joint Genome Institute"/>
            <consortium name="Mycorrhizal Genomics Consortium"/>
            <person name="Kohler A."/>
            <person name="Kuo A."/>
            <person name="Nagy L.G."/>
            <person name="Floudas D."/>
            <person name="Copeland A."/>
            <person name="Barry K.W."/>
            <person name="Cichocki N."/>
            <person name="Veneault-Fourrey C."/>
            <person name="LaButti K."/>
            <person name="Lindquist E.A."/>
            <person name="Lipzen A."/>
            <person name="Lundell T."/>
            <person name="Morin E."/>
            <person name="Murat C."/>
            <person name="Riley R."/>
            <person name="Ohm R."/>
            <person name="Sun H."/>
            <person name="Tunlid A."/>
            <person name="Henrissat B."/>
            <person name="Grigoriev I.V."/>
            <person name="Hibbett D.S."/>
            <person name="Martin F."/>
        </authorList>
    </citation>
    <scope>NUCLEOTIDE SEQUENCE [LARGE SCALE GENOMIC DNA]</scope>
    <source>
        <strain evidence="4 6">SS14</strain>
    </source>
</reference>
<evidence type="ECO:0000313" key="4">
    <source>
        <dbReference type="EMBL" id="KIJ27834.1"/>
    </source>
</evidence>
<dbReference type="EMBL" id="KN837322">
    <property type="protein sequence ID" value="KIJ27834.1"/>
    <property type="molecule type" value="Genomic_DNA"/>
</dbReference>
<feature type="compositionally biased region" description="Basic and acidic residues" evidence="3">
    <location>
        <begin position="74"/>
        <end position="95"/>
    </location>
</feature>
<evidence type="ECO:0008006" key="7">
    <source>
        <dbReference type="Google" id="ProtNLM"/>
    </source>
</evidence>